<feature type="region of interest" description="Disordered" evidence="1">
    <location>
        <begin position="314"/>
        <end position="482"/>
    </location>
</feature>
<dbReference type="AlphaFoldDB" id="A0A8J1U803"/>
<dbReference type="GO" id="GO:0000027">
    <property type="term" value="P:ribosomal large subunit assembly"/>
    <property type="evidence" value="ECO:0007669"/>
    <property type="project" value="TreeGrafter"/>
</dbReference>
<dbReference type="SMART" id="SM00879">
    <property type="entry name" value="Brix"/>
    <property type="match status" value="1"/>
</dbReference>
<dbReference type="PROSITE" id="PS50833">
    <property type="entry name" value="BRIX"/>
    <property type="match status" value="1"/>
</dbReference>
<dbReference type="OrthoDB" id="10261452at2759"/>
<evidence type="ECO:0000313" key="3">
    <source>
        <dbReference type="Proteomes" id="UP000749559"/>
    </source>
</evidence>
<dbReference type="Pfam" id="PF04427">
    <property type="entry name" value="Brix"/>
    <property type="match status" value="1"/>
</dbReference>
<evidence type="ECO:0000313" key="2">
    <source>
        <dbReference type="EMBL" id="CAH1795415.1"/>
    </source>
</evidence>
<dbReference type="GO" id="GO:0019843">
    <property type="term" value="F:rRNA binding"/>
    <property type="evidence" value="ECO:0007669"/>
    <property type="project" value="InterPro"/>
</dbReference>
<dbReference type="PANTHER" id="PTHR12661">
    <property type="entry name" value="PETER PAN-RELATED"/>
    <property type="match status" value="1"/>
</dbReference>
<reference evidence="2" key="1">
    <citation type="submission" date="2022-03" db="EMBL/GenBank/DDBJ databases">
        <authorList>
            <person name="Martin C."/>
        </authorList>
    </citation>
    <scope>NUCLEOTIDE SEQUENCE</scope>
</reference>
<feature type="compositionally biased region" description="Basic and acidic residues" evidence="1">
    <location>
        <begin position="420"/>
        <end position="439"/>
    </location>
</feature>
<comment type="caution">
    <text evidence="2">The sequence shown here is derived from an EMBL/GenBank/DDBJ whole genome shotgun (WGS) entry which is preliminary data.</text>
</comment>
<dbReference type="EMBL" id="CAIIXF020000009">
    <property type="protein sequence ID" value="CAH1795415.1"/>
    <property type="molecule type" value="Genomic_DNA"/>
</dbReference>
<name>A0A8J1U803_OWEFU</name>
<accession>A0A8J1U803</accession>
<dbReference type="PANTHER" id="PTHR12661:SF5">
    <property type="entry name" value="SUPPRESSOR OF SWI4 1 HOMOLOG"/>
    <property type="match status" value="1"/>
</dbReference>
<dbReference type="InterPro" id="IPR045112">
    <property type="entry name" value="PPAN-like"/>
</dbReference>
<organism evidence="2 3">
    <name type="scientific">Owenia fusiformis</name>
    <name type="common">Polychaete worm</name>
    <dbReference type="NCBI Taxonomy" id="6347"/>
    <lineage>
        <taxon>Eukaryota</taxon>
        <taxon>Metazoa</taxon>
        <taxon>Spiralia</taxon>
        <taxon>Lophotrochozoa</taxon>
        <taxon>Annelida</taxon>
        <taxon>Polychaeta</taxon>
        <taxon>Sedentaria</taxon>
        <taxon>Canalipalpata</taxon>
        <taxon>Sabellida</taxon>
        <taxon>Oweniida</taxon>
        <taxon>Oweniidae</taxon>
        <taxon>Owenia</taxon>
    </lineage>
</organism>
<feature type="compositionally biased region" description="Basic residues" evidence="1">
    <location>
        <begin position="460"/>
        <end position="482"/>
    </location>
</feature>
<feature type="compositionally biased region" description="Basic residues" evidence="1">
    <location>
        <begin position="314"/>
        <end position="324"/>
    </location>
</feature>
<dbReference type="InterPro" id="IPR007109">
    <property type="entry name" value="Brix"/>
</dbReference>
<dbReference type="Proteomes" id="UP000749559">
    <property type="component" value="Unassembled WGS sequence"/>
</dbReference>
<keyword evidence="3" id="KW-1185">Reference proteome</keyword>
<feature type="compositionally biased region" description="Basic and acidic residues" evidence="1">
    <location>
        <begin position="325"/>
        <end position="365"/>
    </location>
</feature>
<sequence length="482" mass="55251">MGKKAKKKTIGRGQSDAAEEAFKGSPHTLVIHRGLVGKNVGHLVHDFRRVMEPFTASKLKVRKKNVLKDFINVAGFFNISHIVAFSKTESSINMRMLRTPRGPTMTFKVHSYSLAKDVISTLKRHNMEQKQFQHHPLLVMNNFSGEGMHIKLMATMFQNMFPSINVNKVKLNDIRRCVLVNYNPEDKTLDFRHFHIKVVPVGMSRPVKKLIKAKVPNMSNFEDIADYITKGGNISDSEGELDGPHNEVVLPQTIASRGNIKSANSAIRLTEIGPRMKLQLIKIEEGLGEGNILFHEYVTKTEEEVALINQAREKKRKLKMKRKTKQELNVKKKTDKKDEMKKKTLEGMKKKAEEEEESKNEKADSGMESDDSIGDAEYFKQEVGEAPDPELFPMNNKQPRKRQAGSSLRDNYLPYKKKKLETTDDRTKKQKRESNKNTEKVQGMKKFSRDNHKKNDVNKKNKLGTRVKRGKKVTNKKSGRRR</sequence>
<proteinExistence type="predicted"/>
<protein>
    <submittedName>
        <fullName evidence="2">Uncharacterized protein</fullName>
    </submittedName>
</protein>
<feature type="compositionally biased region" description="Basic and acidic residues" evidence="1">
    <location>
        <begin position="447"/>
        <end position="459"/>
    </location>
</feature>
<evidence type="ECO:0000256" key="1">
    <source>
        <dbReference type="SAM" id="MobiDB-lite"/>
    </source>
</evidence>
<gene>
    <name evidence="2" type="ORF">OFUS_LOCUS19958</name>
</gene>
<dbReference type="GO" id="GO:0006364">
    <property type="term" value="P:rRNA processing"/>
    <property type="evidence" value="ECO:0007669"/>
    <property type="project" value="InterPro"/>
</dbReference>
<dbReference type="GO" id="GO:0030687">
    <property type="term" value="C:preribosome, large subunit precursor"/>
    <property type="evidence" value="ECO:0007669"/>
    <property type="project" value="TreeGrafter"/>
</dbReference>